<feature type="compositionally biased region" description="Polar residues" evidence="5">
    <location>
        <begin position="217"/>
        <end position="232"/>
    </location>
</feature>
<evidence type="ECO:0000256" key="4">
    <source>
        <dbReference type="PROSITE-ProRule" id="PRU00723"/>
    </source>
</evidence>
<feature type="compositionally biased region" description="Polar residues" evidence="5">
    <location>
        <begin position="130"/>
        <end position="140"/>
    </location>
</feature>
<dbReference type="GO" id="GO:0000492">
    <property type="term" value="P:box C/D snoRNP assembly"/>
    <property type="evidence" value="ECO:0007669"/>
    <property type="project" value="TreeGrafter"/>
</dbReference>
<dbReference type="RefSeq" id="XP_028486855.1">
    <property type="nucleotide sequence ID" value="XM_028630336.1"/>
</dbReference>
<protein>
    <recommendedName>
        <fullName evidence="6">C3H1-type domain-containing protein</fullName>
    </recommendedName>
</protein>
<dbReference type="InterPro" id="IPR000571">
    <property type="entry name" value="Znf_CCCH"/>
</dbReference>
<feature type="compositionally biased region" description="Basic residues" evidence="5">
    <location>
        <begin position="277"/>
        <end position="286"/>
    </location>
</feature>
<dbReference type="Gene3D" id="6.10.250.3220">
    <property type="match status" value="1"/>
</dbReference>
<feature type="compositionally biased region" description="Polar residues" evidence="5">
    <location>
        <begin position="104"/>
        <end position="120"/>
    </location>
</feature>
<keyword evidence="8" id="KW-1185">Reference proteome</keyword>
<feature type="region of interest" description="Disordered" evidence="5">
    <location>
        <begin position="345"/>
        <end position="418"/>
    </location>
</feature>
<feature type="compositionally biased region" description="Basic and acidic residues" evidence="5">
    <location>
        <begin position="353"/>
        <end position="404"/>
    </location>
</feature>
<evidence type="ECO:0000313" key="7">
    <source>
        <dbReference type="EMBL" id="RWQ97210.1"/>
    </source>
</evidence>
<feature type="compositionally biased region" description="Gly residues" evidence="5">
    <location>
        <begin position="39"/>
        <end position="64"/>
    </location>
</feature>
<accession>A0A443HZL4</accession>
<feature type="compositionally biased region" description="Polar residues" evidence="5">
    <location>
        <begin position="67"/>
        <end position="89"/>
    </location>
</feature>
<sequence>MTSQGFSFPPPPPPPPPQQSFPTGPTPPYGQAANYVPRGGRGAGGQYRGRGRGYGNRGGRGGYHGSSDPSYSGNYHTNANSLANQSYSPVNYGAYPPPFPAASNHASSSPYNAAQSSQYQAPHAQPGYTHPQTYSATTPYSRRPSYDAGYGSSNQRQPQSPPYAAATPSYVPPVPGQQAVSVSAPVMGPPLRWGFEDRSSAGYTGTHRGAHGPHGPRTSNAYSQHSTFSGQGQKRPHASAFGKPATTAPRVPAPPAVPSFGNPLPSKPPPAVDATRKPKKKKRRHNQLGLTPKTDEHESSEEEDDVDEEARLAQSGEAGSLRFTYKGRTSTLQSQADIAAWIEERKKRFPTKQRVEERKKAQEEAQRARNEALKQKQKQREEAKQRQKEARAKQEQAKEERKAAAEGSADPLDAAAKARLKADKLRRKLMKEEKRVAKAEADAERARLEAEALKNASGHDTGAQGSVQEAAPRAEGADESATVKDAIAVEPSDEATAASHVLPEGVSAAPGENGTQGVQGMEIDAAASISEMSDTSDETSSSGSDLSSDDSWDSGSDSGSDGDSDSAPEEVSSRRDGPERVPPPPREAPKKKLCHNFVQKGRCSRGDQCRFSHDVSTAKAQTKPAGKNVKEKTGRKGLLQALLARQRDDEDQRVMQTIMWLGEHGMLDTPDEPGQETTGEVKAESAAGLPPRPPSPHPEATTENVIASGAETTAVTNAE</sequence>
<evidence type="ECO:0000256" key="5">
    <source>
        <dbReference type="SAM" id="MobiDB-lite"/>
    </source>
</evidence>
<dbReference type="InterPro" id="IPR039136">
    <property type="entry name" value="NUFIP1-like"/>
</dbReference>
<dbReference type="STRING" id="264951.A0A443HZL4"/>
<organism evidence="7 8">
    <name type="scientific">Byssochlamys spectabilis</name>
    <name type="common">Paecilomyces variotii</name>
    <dbReference type="NCBI Taxonomy" id="264951"/>
    <lineage>
        <taxon>Eukaryota</taxon>
        <taxon>Fungi</taxon>
        <taxon>Dikarya</taxon>
        <taxon>Ascomycota</taxon>
        <taxon>Pezizomycotina</taxon>
        <taxon>Eurotiomycetes</taxon>
        <taxon>Eurotiomycetidae</taxon>
        <taxon>Eurotiales</taxon>
        <taxon>Thermoascaceae</taxon>
        <taxon>Paecilomyces</taxon>
    </lineage>
</organism>
<dbReference type="GO" id="GO:0003723">
    <property type="term" value="F:RNA binding"/>
    <property type="evidence" value="ECO:0007669"/>
    <property type="project" value="InterPro"/>
</dbReference>
<feature type="compositionally biased region" description="Acidic residues" evidence="5">
    <location>
        <begin position="298"/>
        <end position="308"/>
    </location>
</feature>
<evidence type="ECO:0000256" key="2">
    <source>
        <dbReference type="ARBA" id="ARBA00022771"/>
    </source>
</evidence>
<dbReference type="Pfam" id="PF10453">
    <property type="entry name" value="NUFIP1"/>
    <property type="match status" value="1"/>
</dbReference>
<feature type="compositionally biased region" description="Polar residues" evidence="5">
    <location>
        <begin position="701"/>
        <end position="719"/>
    </location>
</feature>
<dbReference type="PROSITE" id="PS50103">
    <property type="entry name" value="ZF_C3H1"/>
    <property type="match status" value="1"/>
</dbReference>
<proteinExistence type="predicted"/>
<feature type="domain" description="C3H1-type" evidence="6">
    <location>
        <begin position="588"/>
        <end position="616"/>
    </location>
</feature>
<dbReference type="PANTHER" id="PTHR13309">
    <property type="entry name" value="NUCLEAR FRAGILE X MENTAL RETARDATION PROTEIN INTERACTING PROTEIN 1"/>
    <property type="match status" value="1"/>
</dbReference>
<reference evidence="7 8" key="1">
    <citation type="journal article" date="2018" name="Front. Microbiol.">
        <title>Genomic and genetic insights into a cosmopolitan fungus, Paecilomyces variotii (Eurotiales).</title>
        <authorList>
            <person name="Urquhart A.S."/>
            <person name="Mondo S.J."/>
            <person name="Makela M.R."/>
            <person name="Hane J.K."/>
            <person name="Wiebenga A."/>
            <person name="He G."/>
            <person name="Mihaltcheva S."/>
            <person name="Pangilinan J."/>
            <person name="Lipzen A."/>
            <person name="Barry K."/>
            <person name="de Vries R.P."/>
            <person name="Grigoriev I.V."/>
            <person name="Idnurm A."/>
        </authorList>
    </citation>
    <scope>NUCLEOTIDE SEQUENCE [LARGE SCALE GENOMIC DNA]</scope>
    <source>
        <strain evidence="7 8">CBS 101075</strain>
    </source>
</reference>
<dbReference type="SUPFAM" id="SSF90229">
    <property type="entry name" value="CCCH zinc finger"/>
    <property type="match status" value="1"/>
</dbReference>
<evidence type="ECO:0000256" key="1">
    <source>
        <dbReference type="ARBA" id="ARBA00022723"/>
    </source>
</evidence>
<keyword evidence="2 4" id="KW-0863">Zinc-finger</keyword>
<dbReference type="EMBL" id="RCNU01000003">
    <property type="protein sequence ID" value="RWQ97210.1"/>
    <property type="molecule type" value="Genomic_DNA"/>
</dbReference>
<dbReference type="SMART" id="SM00356">
    <property type="entry name" value="ZnF_C3H1"/>
    <property type="match status" value="1"/>
</dbReference>
<gene>
    <name evidence="7" type="ORF">C8Q69DRAFT_462759</name>
</gene>
<feature type="region of interest" description="Disordered" evidence="5">
    <location>
        <begin position="662"/>
        <end position="719"/>
    </location>
</feature>
<feature type="compositionally biased region" description="Pro residues" evidence="5">
    <location>
        <begin position="8"/>
        <end position="28"/>
    </location>
</feature>
<dbReference type="Proteomes" id="UP000283841">
    <property type="component" value="Unassembled WGS sequence"/>
</dbReference>
<dbReference type="PANTHER" id="PTHR13309:SF0">
    <property type="entry name" value="FMR1-INTERACTING PROTEIN NUFIP1"/>
    <property type="match status" value="1"/>
</dbReference>
<comment type="caution">
    <text evidence="7">The sequence shown here is derived from an EMBL/GenBank/DDBJ whole genome shotgun (WGS) entry which is preliminary data.</text>
</comment>
<dbReference type="CDD" id="cd06503">
    <property type="entry name" value="ATP-synt_Fo_b"/>
    <property type="match status" value="1"/>
</dbReference>
<feature type="region of interest" description="Disordered" evidence="5">
    <location>
        <begin position="450"/>
        <end position="593"/>
    </location>
</feature>
<dbReference type="InterPro" id="IPR019496">
    <property type="entry name" value="NUFIP1_cons_dom"/>
</dbReference>
<evidence type="ECO:0000259" key="6">
    <source>
        <dbReference type="PROSITE" id="PS50103"/>
    </source>
</evidence>
<evidence type="ECO:0000313" key="8">
    <source>
        <dbReference type="Proteomes" id="UP000283841"/>
    </source>
</evidence>
<dbReference type="InterPro" id="IPR036855">
    <property type="entry name" value="Znf_CCCH_sf"/>
</dbReference>
<keyword evidence="3 4" id="KW-0862">Zinc</keyword>
<dbReference type="AlphaFoldDB" id="A0A443HZL4"/>
<name>A0A443HZL4_BYSSP</name>
<dbReference type="Pfam" id="PF25585">
    <property type="entry name" value="zf-CCCH_DUS3L"/>
    <property type="match status" value="1"/>
</dbReference>
<dbReference type="GO" id="GO:0005634">
    <property type="term" value="C:nucleus"/>
    <property type="evidence" value="ECO:0007669"/>
    <property type="project" value="TreeGrafter"/>
</dbReference>
<dbReference type="GO" id="GO:0008270">
    <property type="term" value="F:zinc ion binding"/>
    <property type="evidence" value="ECO:0007669"/>
    <property type="project" value="UniProtKB-KW"/>
</dbReference>
<feature type="zinc finger region" description="C3H1-type" evidence="4">
    <location>
        <begin position="588"/>
        <end position="616"/>
    </location>
</feature>
<dbReference type="GeneID" id="39599613"/>
<feature type="region of interest" description="Disordered" evidence="5">
    <location>
        <begin position="1"/>
        <end position="333"/>
    </location>
</feature>
<feature type="compositionally biased region" description="Low complexity" evidence="5">
    <location>
        <begin position="528"/>
        <end position="546"/>
    </location>
</feature>
<keyword evidence="1 4" id="KW-0479">Metal-binding</keyword>
<dbReference type="VEuPathDB" id="FungiDB:C8Q69DRAFT_462759"/>
<feature type="compositionally biased region" description="Low complexity" evidence="5">
    <location>
        <begin position="405"/>
        <end position="417"/>
    </location>
</feature>
<evidence type="ECO:0000256" key="3">
    <source>
        <dbReference type="ARBA" id="ARBA00022833"/>
    </source>
</evidence>